<evidence type="ECO:0000313" key="2">
    <source>
        <dbReference type="EMBL" id="AEL26404.1"/>
    </source>
</evidence>
<dbReference type="eggNOG" id="ENOG502Z8GX">
    <property type="taxonomic scope" value="Bacteria"/>
</dbReference>
<dbReference type="HOGENOM" id="CLU_047565_1_0_10"/>
<dbReference type="RefSeq" id="WP_014020696.1">
    <property type="nucleotide sequence ID" value="NC_015914.1"/>
</dbReference>
<evidence type="ECO:0000313" key="3">
    <source>
        <dbReference type="Proteomes" id="UP000001635"/>
    </source>
</evidence>
<keyword evidence="3" id="KW-1185">Reference proteome</keyword>
<dbReference type="EMBL" id="CP002955">
    <property type="protein sequence ID" value="AEL26404.1"/>
    <property type="molecule type" value="Genomic_DNA"/>
</dbReference>
<reference evidence="3" key="1">
    <citation type="submission" date="2011-07" db="EMBL/GenBank/DDBJ databases">
        <title>The complete genome of Cyclobacterium marinum DSM 745.</title>
        <authorList>
            <person name="Lucas S."/>
            <person name="Han J."/>
            <person name="Lapidus A."/>
            <person name="Bruce D."/>
            <person name="Goodwin L."/>
            <person name="Pitluck S."/>
            <person name="Peters L."/>
            <person name="Kyrpides N."/>
            <person name="Mavromatis K."/>
            <person name="Ivanova N."/>
            <person name="Ovchinnikova G."/>
            <person name="Chertkov O."/>
            <person name="Detter J.C."/>
            <person name="Tapia R."/>
            <person name="Han C."/>
            <person name="Land M."/>
            <person name="Hauser L."/>
            <person name="Markowitz V."/>
            <person name="Cheng J.-F."/>
            <person name="Hugenholtz P."/>
            <person name="Woyke T."/>
            <person name="Wu D."/>
            <person name="Tindall B."/>
            <person name="Schuetze A."/>
            <person name="Brambilla E."/>
            <person name="Klenk H.-P."/>
            <person name="Eisen J.A."/>
        </authorList>
    </citation>
    <scope>NUCLEOTIDE SEQUENCE [LARGE SCALE GENOMIC DNA]</scope>
    <source>
        <strain evidence="3">ATCC 25205 / DSM 745 / LMG 13164 / NCIMB 1802</strain>
    </source>
</reference>
<proteinExistence type="predicted"/>
<keyword evidence="1" id="KW-0732">Signal</keyword>
<feature type="signal peptide" evidence="1">
    <location>
        <begin position="1"/>
        <end position="21"/>
    </location>
</feature>
<evidence type="ECO:0000256" key="1">
    <source>
        <dbReference type="SAM" id="SignalP"/>
    </source>
</evidence>
<sequence>MKKLFTILTVLFLVPVTFILAQEEQETPSKFSLSGSVDAYFRSNLNAPNKGDAAQAPATSFANLPGFALGMANVIATYEGEKVGFVADLVFGPRGEDAVFGSPMYTGGMAGSSQIVNQLYMYYNVSDVVTLTMGNFNTYLGYEVISPTGNFNYSTSYMFSYGPFSHTGLKADFQLSDNWSFMAAIMNPTDMTEFNFNGSYTLGGQLAYTTDAGGTYLNLLYGDQDGKLDMNTMSAFGPSSMGNTFQIDLTAGYDVTESMYIGLNTTYNTTAAGQMYNGSSIQDATGDGYGFYGVAGYLQFATSDKFSIGARGEYFKVFNDGLDGVVGLNGVGDGRVVAGTLSGNIKISDNFTIIPETRLDMMSDNFFINNDYQSSKNLASFLVAGVFSF</sequence>
<dbReference type="KEGG" id="cmr:Cycma_2665"/>
<gene>
    <name evidence="2" type="ordered locus">Cycma_2665</name>
</gene>
<dbReference type="AlphaFoldDB" id="G0IYI1"/>
<dbReference type="InterPro" id="IPR011486">
    <property type="entry name" value="BBP2"/>
</dbReference>
<organism evidence="2 3">
    <name type="scientific">Cyclobacterium marinum (strain ATCC 25205 / DSM 745 / LMG 13164 / NCIMB 1802)</name>
    <name type="common">Flectobacillus marinus</name>
    <dbReference type="NCBI Taxonomy" id="880070"/>
    <lineage>
        <taxon>Bacteria</taxon>
        <taxon>Pseudomonadati</taxon>
        <taxon>Bacteroidota</taxon>
        <taxon>Cytophagia</taxon>
        <taxon>Cytophagales</taxon>
        <taxon>Cyclobacteriaceae</taxon>
        <taxon>Cyclobacterium</taxon>
    </lineage>
</organism>
<evidence type="ECO:0008006" key="4">
    <source>
        <dbReference type="Google" id="ProtNLM"/>
    </source>
</evidence>
<protein>
    <recommendedName>
        <fullName evidence="4">Outer membrane protein</fullName>
    </recommendedName>
</protein>
<dbReference type="SUPFAM" id="SSF56935">
    <property type="entry name" value="Porins"/>
    <property type="match status" value="1"/>
</dbReference>
<feature type="chain" id="PRO_5003401144" description="Outer membrane protein" evidence="1">
    <location>
        <begin position="22"/>
        <end position="389"/>
    </location>
</feature>
<name>G0IYI1_CYCMS</name>
<dbReference type="Pfam" id="PF07642">
    <property type="entry name" value="BBP2"/>
    <property type="match status" value="1"/>
</dbReference>
<dbReference type="Proteomes" id="UP000001635">
    <property type="component" value="Chromosome"/>
</dbReference>
<dbReference type="OrthoDB" id="1114561at2"/>
<accession>G0IYI1</accession>
<dbReference type="STRING" id="880070.Cycma_2665"/>